<dbReference type="EC" id="4.2.1.1" evidence="1"/>
<proteinExistence type="predicted"/>
<evidence type="ECO:0000313" key="1">
    <source>
        <dbReference type="EMBL" id="KAH7679462.1"/>
    </source>
</evidence>
<dbReference type="Proteomes" id="UP000827976">
    <property type="component" value="Chromosome 6"/>
</dbReference>
<comment type="caution">
    <text evidence="1">The sequence shown here is derived from an EMBL/GenBank/DDBJ whole genome shotgun (WGS) entry which is preliminary data.</text>
</comment>
<accession>A0ACB7VXL9</accession>
<evidence type="ECO:0000313" key="2">
    <source>
        <dbReference type="Proteomes" id="UP000827976"/>
    </source>
</evidence>
<dbReference type="EMBL" id="CM037016">
    <property type="protein sequence ID" value="KAH7679462.1"/>
    <property type="molecule type" value="Genomic_DNA"/>
</dbReference>
<keyword evidence="1" id="KW-0456">Lyase</keyword>
<gene>
    <name evidence="1" type="ORF">IHE45_06G060000</name>
</gene>
<name>A0ACB7VXL9_DIOAL</name>
<keyword evidence="2" id="KW-1185">Reference proteome</keyword>
<protein>
    <submittedName>
        <fullName evidence="1">Carbonic anhydrase alpha-class protein</fullName>
        <ecNumber evidence="1">4.2.1.1</ecNumber>
    </submittedName>
</protein>
<reference evidence="2" key="1">
    <citation type="journal article" date="2022" name="Nat. Commun.">
        <title>Chromosome evolution and the genetic basis of agronomically important traits in greater yam.</title>
        <authorList>
            <person name="Bredeson J.V."/>
            <person name="Lyons J.B."/>
            <person name="Oniyinde I.O."/>
            <person name="Okereke N.R."/>
            <person name="Kolade O."/>
            <person name="Nnabue I."/>
            <person name="Nwadili C.O."/>
            <person name="Hribova E."/>
            <person name="Parker M."/>
            <person name="Nwogha J."/>
            <person name="Shu S."/>
            <person name="Carlson J."/>
            <person name="Kariba R."/>
            <person name="Muthemba S."/>
            <person name="Knop K."/>
            <person name="Barton G.J."/>
            <person name="Sherwood A.V."/>
            <person name="Lopez-Montes A."/>
            <person name="Asiedu R."/>
            <person name="Jamnadass R."/>
            <person name="Muchugi A."/>
            <person name="Goodstein D."/>
            <person name="Egesi C.N."/>
            <person name="Featherston J."/>
            <person name="Asfaw A."/>
            <person name="Simpson G.G."/>
            <person name="Dolezel J."/>
            <person name="Hendre P.S."/>
            <person name="Van Deynze A."/>
            <person name="Kumar P.L."/>
            <person name="Obidiegwu J.E."/>
            <person name="Bhattacharjee R."/>
            <person name="Rokhsar D.S."/>
        </authorList>
    </citation>
    <scope>NUCLEOTIDE SEQUENCE [LARGE SCALE GENOMIC DNA]</scope>
    <source>
        <strain evidence="2">cv. TDa95/00328</strain>
    </source>
</reference>
<sequence>MEFGKLLIIFTFSATFLFNSSIPVIAQEVEDEKEFSYEKDSDVGPEHWGRIHKEWETCAKGQLQSPIDLSDKRVQVLDNLGDIRHNYKPSNAIMKNRGHDIMVKWEEGAGGMWLNGTEYILKQLHWHSPSEHTINGHEYDMELHMVHESKDKKIAVVGTLYTIGQPDSFLTKMEGYLEELAGEKGEEVKVGKVNPREVNKGSRKYYRYMGSLTVPPCTEGVIWTIVDKIRTVSKHQLNLLREAVHDETEINARPTQPDNDRAIYFYNPRKLKN</sequence>
<organism evidence="1 2">
    <name type="scientific">Dioscorea alata</name>
    <name type="common">Purple yam</name>
    <dbReference type="NCBI Taxonomy" id="55571"/>
    <lineage>
        <taxon>Eukaryota</taxon>
        <taxon>Viridiplantae</taxon>
        <taxon>Streptophyta</taxon>
        <taxon>Embryophyta</taxon>
        <taxon>Tracheophyta</taxon>
        <taxon>Spermatophyta</taxon>
        <taxon>Magnoliopsida</taxon>
        <taxon>Liliopsida</taxon>
        <taxon>Dioscoreales</taxon>
        <taxon>Dioscoreaceae</taxon>
        <taxon>Dioscorea</taxon>
    </lineage>
</organism>